<dbReference type="Pfam" id="PF14551">
    <property type="entry name" value="MCM_N"/>
    <property type="match status" value="1"/>
</dbReference>
<dbReference type="WBParaSite" id="HNAJ_0000636401-mRNA-1">
    <property type="protein sequence ID" value="HNAJ_0000636401-mRNA-1"/>
    <property type="gene ID" value="HNAJ_0000636401"/>
</dbReference>
<evidence type="ECO:0000256" key="1">
    <source>
        <dbReference type="SAM" id="MobiDB-lite"/>
    </source>
</evidence>
<organism evidence="5">
    <name type="scientific">Rodentolepis nana</name>
    <name type="common">Dwarf tapeworm</name>
    <name type="synonym">Hymenolepis nana</name>
    <dbReference type="NCBI Taxonomy" id="102285"/>
    <lineage>
        <taxon>Eukaryota</taxon>
        <taxon>Metazoa</taxon>
        <taxon>Spiralia</taxon>
        <taxon>Lophotrochozoa</taxon>
        <taxon>Platyhelminthes</taxon>
        <taxon>Cestoda</taxon>
        <taxon>Eucestoda</taxon>
        <taxon>Cyclophyllidea</taxon>
        <taxon>Hymenolepididae</taxon>
        <taxon>Rodentolepis</taxon>
    </lineage>
</organism>
<evidence type="ECO:0000313" key="4">
    <source>
        <dbReference type="Proteomes" id="UP000278807"/>
    </source>
</evidence>
<feature type="compositionally biased region" description="Polar residues" evidence="1">
    <location>
        <begin position="50"/>
        <end position="60"/>
    </location>
</feature>
<dbReference type="Proteomes" id="UP000278807">
    <property type="component" value="Unassembled WGS sequence"/>
</dbReference>
<name>A0A0R3TH23_RODNA</name>
<feature type="region of interest" description="Disordered" evidence="1">
    <location>
        <begin position="1"/>
        <end position="104"/>
    </location>
</feature>
<evidence type="ECO:0000313" key="5">
    <source>
        <dbReference type="WBParaSite" id="HNAJ_0000636401-mRNA-1"/>
    </source>
</evidence>
<evidence type="ECO:0000259" key="2">
    <source>
        <dbReference type="Pfam" id="PF14551"/>
    </source>
</evidence>
<dbReference type="Gene3D" id="3.30.1640.10">
    <property type="entry name" value="mini-chromosome maintenance (MCM) complex, chain A, domain 1"/>
    <property type="match status" value="1"/>
</dbReference>
<dbReference type="EMBL" id="UZAE01006791">
    <property type="protein sequence ID" value="VDO02220.1"/>
    <property type="molecule type" value="Genomic_DNA"/>
</dbReference>
<reference evidence="3 4" key="2">
    <citation type="submission" date="2018-11" db="EMBL/GenBank/DDBJ databases">
        <authorList>
            <consortium name="Pathogen Informatics"/>
        </authorList>
    </citation>
    <scope>NUCLEOTIDE SEQUENCE [LARGE SCALE GENOMIC DNA]</scope>
</reference>
<reference evidence="5" key="1">
    <citation type="submission" date="2017-02" db="UniProtKB">
        <authorList>
            <consortium name="WormBaseParasite"/>
        </authorList>
    </citation>
    <scope>IDENTIFICATION</scope>
</reference>
<feature type="domain" description="MCM N-terminal" evidence="2">
    <location>
        <begin position="142"/>
        <end position="230"/>
    </location>
</feature>
<dbReference type="SUPFAM" id="SSF50249">
    <property type="entry name" value="Nucleic acid-binding proteins"/>
    <property type="match status" value="1"/>
</dbReference>
<keyword evidence="4" id="KW-1185">Reference proteome</keyword>
<proteinExistence type="predicted"/>
<evidence type="ECO:0000313" key="3">
    <source>
        <dbReference type="EMBL" id="VDO02220.1"/>
    </source>
</evidence>
<gene>
    <name evidence="3" type="ORF">HNAJ_LOCUS6360</name>
</gene>
<feature type="compositionally biased region" description="Polar residues" evidence="1">
    <location>
        <begin position="82"/>
        <end position="104"/>
    </location>
</feature>
<dbReference type="InterPro" id="IPR027925">
    <property type="entry name" value="MCM_N"/>
</dbReference>
<protein>
    <submittedName>
        <fullName evidence="5">MCM_N domain-containing protein</fullName>
    </submittedName>
</protein>
<accession>A0A0R3TH23</accession>
<dbReference type="InterPro" id="IPR012340">
    <property type="entry name" value="NA-bd_OB-fold"/>
</dbReference>
<dbReference type="AlphaFoldDB" id="A0A0R3TH23"/>
<sequence>MSGSSQRSTQSRRGGRGDSQQPQQPQSPIPPTSSDLFQSGTRQVEAPTRSPRTQRTQQSDEPMESDIPSGLRTSELGPETPLSYTDMSSTAGSNIGEQQSSIRPGVNEASTMRNLTETGSSADPGAQTVIWGTNVNIARVMERFKRFIMSFKLRDLEGQPGLTTGVPLDLNRPIYIQRLEDMAASGGLTLDIDCQHLREEQPELYEQLITFPKEVIPACDASLHALFIDRFSEAKPEKPLQVSN</sequence>
<feature type="compositionally biased region" description="Low complexity" evidence="1">
    <location>
        <begin position="1"/>
        <end position="24"/>
    </location>
</feature>
<dbReference type="STRING" id="102285.A0A0R3TH23"/>
<dbReference type="OrthoDB" id="10251574at2759"/>